<dbReference type="SUPFAM" id="SSF103473">
    <property type="entry name" value="MFS general substrate transporter"/>
    <property type="match status" value="1"/>
</dbReference>
<dbReference type="Pfam" id="PF07690">
    <property type="entry name" value="MFS_1"/>
    <property type="match status" value="1"/>
</dbReference>
<protein>
    <recommendedName>
        <fullName evidence="11">Major facilitator superfamily (MFS) profile domain-containing protein</fullName>
    </recommendedName>
</protein>
<feature type="chain" id="PRO_5042137950" description="Major facilitator superfamily (MFS) profile domain-containing protein" evidence="8">
    <location>
        <begin position="22"/>
        <end position="477"/>
    </location>
</feature>
<keyword evidence="2" id="KW-0813">Transport</keyword>
<proteinExistence type="predicted"/>
<evidence type="ECO:0000256" key="3">
    <source>
        <dbReference type="ARBA" id="ARBA00022692"/>
    </source>
</evidence>
<dbReference type="Gene3D" id="1.20.1250.20">
    <property type="entry name" value="MFS general substrate transporter like domains"/>
    <property type="match status" value="2"/>
</dbReference>
<dbReference type="InterPro" id="IPR011701">
    <property type="entry name" value="MFS"/>
</dbReference>
<sequence>MTRFAGSVVVVVVLALAVAAARPLPATPRKTKPLSPPTKPSGGGGGGGGGGHHHHHKSDVLRGMLSVCGGTIVHTVLGTLYCWGNFIAYAPDNLLYYDPAVAADRQPDALGIVPLTILFQTIGLPLGAELARRVGTSTTSILGGLLVATGVFLASYAPNLQTFMLLYGACFGFGVGIAYTSPLAAGWTWFPNHKGLVNGLVLLGFGTGGFLFNLIGTQLANPRGLKPPYPPEVYANFPSMLRTIATVYAVASIFGGMLVRAKPDDGASLDDEPASGAAAATAAAAAKDVSVRAAVRSPSFAALYAIIVLTASAGLTCASVYKLFASTIFDSDAFLATAGAMGAVFNGLGRLFWAASVDKIGFKKPFATLLFIQAVNTALVPWAAHEGQLAYLASTCLSFFCMGGTFSTAPTCCAIAFGSKSATRVYAYLFPAFALASLGGVEIAKILVPTLGWAPVYRLLGLSSLIALVILPLLDVP</sequence>
<feature type="signal peptide" evidence="8">
    <location>
        <begin position="1"/>
        <end position="21"/>
    </location>
</feature>
<evidence type="ECO:0000256" key="8">
    <source>
        <dbReference type="SAM" id="SignalP"/>
    </source>
</evidence>
<dbReference type="AlphaFoldDB" id="A0AAD7UQQ1"/>
<keyword evidence="8" id="KW-0732">Signal</keyword>
<organism evidence="9 10">
    <name type="scientific">Chrysophaeum taylorii</name>
    <dbReference type="NCBI Taxonomy" id="2483200"/>
    <lineage>
        <taxon>Eukaryota</taxon>
        <taxon>Sar</taxon>
        <taxon>Stramenopiles</taxon>
        <taxon>Ochrophyta</taxon>
        <taxon>Pelagophyceae</taxon>
        <taxon>Pelagomonadales</taxon>
        <taxon>Pelagomonadaceae</taxon>
        <taxon>Chrysophaeum</taxon>
    </lineage>
</organism>
<feature type="transmembrane region" description="Helical" evidence="7">
    <location>
        <begin position="365"/>
        <end position="384"/>
    </location>
</feature>
<dbReference type="GO" id="GO:0022857">
    <property type="term" value="F:transmembrane transporter activity"/>
    <property type="evidence" value="ECO:0007669"/>
    <property type="project" value="InterPro"/>
</dbReference>
<evidence type="ECO:0000256" key="4">
    <source>
        <dbReference type="ARBA" id="ARBA00022989"/>
    </source>
</evidence>
<feature type="region of interest" description="Disordered" evidence="6">
    <location>
        <begin position="26"/>
        <end position="56"/>
    </location>
</feature>
<evidence type="ECO:0000313" key="9">
    <source>
        <dbReference type="EMBL" id="KAJ8614325.1"/>
    </source>
</evidence>
<dbReference type="EMBL" id="JAQMWT010000006">
    <property type="protein sequence ID" value="KAJ8614325.1"/>
    <property type="molecule type" value="Genomic_DNA"/>
</dbReference>
<keyword evidence="4 7" id="KW-1133">Transmembrane helix</keyword>
<comment type="caution">
    <text evidence="9">The sequence shown here is derived from an EMBL/GenBank/DDBJ whole genome shotgun (WGS) entry which is preliminary data.</text>
</comment>
<name>A0AAD7UQQ1_9STRA</name>
<comment type="subcellular location">
    <subcellularLocation>
        <location evidence="1">Membrane</location>
        <topology evidence="1">Multi-pass membrane protein</topology>
    </subcellularLocation>
</comment>
<evidence type="ECO:0008006" key="11">
    <source>
        <dbReference type="Google" id="ProtNLM"/>
    </source>
</evidence>
<feature type="transmembrane region" description="Helical" evidence="7">
    <location>
        <begin position="197"/>
        <end position="220"/>
    </location>
</feature>
<evidence type="ECO:0000313" key="10">
    <source>
        <dbReference type="Proteomes" id="UP001230188"/>
    </source>
</evidence>
<feature type="transmembrane region" description="Helical" evidence="7">
    <location>
        <begin position="140"/>
        <end position="158"/>
    </location>
</feature>
<evidence type="ECO:0000256" key="2">
    <source>
        <dbReference type="ARBA" id="ARBA00022448"/>
    </source>
</evidence>
<evidence type="ECO:0000256" key="1">
    <source>
        <dbReference type="ARBA" id="ARBA00004141"/>
    </source>
</evidence>
<dbReference type="Proteomes" id="UP001230188">
    <property type="component" value="Unassembled WGS sequence"/>
</dbReference>
<dbReference type="InterPro" id="IPR052983">
    <property type="entry name" value="MFS_Riboflavin_Transporter"/>
</dbReference>
<accession>A0AAD7UQQ1</accession>
<feature type="transmembrane region" description="Helical" evidence="7">
    <location>
        <begin position="425"/>
        <end position="444"/>
    </location>
</feature>
<evidence type="ECO:0000256" key="5">
    <source>
        <dbReference type="ARBA" id="ARBA00023136"/>
    </source>
</evidence>
<dbReference type="PANTHER" id="PTHR43385">
    <property type="entry name" value="RIBOFLAVIN TRANSPORTER RIBJ"/>
    <property type="match status" value="1"/>
</dbReference>
<dbReference type="GO" id="GO:0016020">
    <property type="term" value="C:membrane"/>
    <property type="evidence" value="ECO:0007669"/>
    <property type="project" value="UniProtKB-SubCell"/>
</dbReference>
<evidence type="ECO:0000256" key="6">
    <source>
        <dbReference type="SAM" id="MobiDB-lite"/>
    </source>
</evidence>
<gene>
    <name evidence="9" type="ORF">CTAYLR_005894</name>
</gene>
<dbReference type="PANTHER" id="PTHR43385:SF1">
    <property type="entry name" value="RIBOFLAVIN TRANSPORTER RIBJ"/>
    <property type="match status" value="1"/>
</dbReference>
<reference evidence="9" key="1">
    <citation type="submission" date="2023-01" db="EMBL/GenBank/DDBJ databases">
        <title>Metagenome sequencing of chrysophaentin producing Chrysophaeum taylorii.</title>
        <authorList>
            <person name="Davison J."/>
            <person name="Bewley C."/>
        </authorList>
    </citation>
    <scope>NUCLEOTIDE SEQUENCE</scope>
    <source>
        <strain evidence="9">NIES-1699</strain>
    </source>
</reference>
<feature type="transmembrane region" description="Helical" evidence="7">
    <location>
        <begin position="240"/>
        <end position="259"/>
    </location>
</feature>
<feature type="transmembrane region" description="Helical" evidence="7">
    <location>
        <begin position="390"/>
        <end position="418"/>
    </location>
</feature>
<feature type="transmembrane region" description="Helical" evidence="7">
    <location>
        <begin position="164"/>
        <end position="190"/>
    </location>
</feature>
<feature type="transmembrane region" description="Helical" evidence="7">
    <location>
        <begin position="300"/>
        <end position="321"/>
    </location>
</feature>
<keyword evidence="10" id="KW-1185">Reference proteome</keyword>
<keyword evidence="3 7" id="KW-0812">Transmembrane</keyword>
<feature type="transmembrane region" description="Helical" evidence="7">
    <location>
        <begin position="456"/>
        <end position="474"/>
    </location>
</feature>
<feature type="compositionally biased region" description="Gly residues" evidence="6">
    <location>
        <begin position="41"/>
        <end position="50"/>
    </location>
</feature>
<dbReference type="InterPro" id="IPR036259">
    <property type="entry name" value="MFS_trans_sf"/>
</dbReference>
<evidence type="ECO:0000256" key="7">
    <source>
        <dbReference type="SAM" id="Phobius"/>
    </source>
</evidence>
<feature type="transmembrane region" description="Helical" evidence="7">
    <location>
        <begin position="333"/>
        <end position="353"/>
    </location>
</feature>
<keyword evidence="5 7" id="KW-0472">Membrane</keyword>